<dbReference type="Pfam" id="PF00583">
    <property type="entry name" value="Acetyltransf_1"/>
    <property type="match status" value="1"/>
</dbReference>
<dbReference type="PROSITE" id="PS51186">
    <property type="entry name" value="GNAT"/>
    <property type="match status" value="1"/>
</dbReference>
<reference evidence="3" key="1">
    <citation type="journal article" date="2019" name="Int. J. Syst. Evol. Microbiol.">
        <title>The Global Catalogue of Microorganisms (GCM) 10K type strain sequencing project: providing services to taxonomists for standard genome sequencing and annotation.</title>
        <authorList>
            <consortium name="The Broad Institute Genomics Platform"/>
            <consortium name="The Broad Institute Genome Sequencing Center for Infectious Disease"/>
            <person name="Wu L."/>
            <person name="Ma J."/>
        </authorList>
    </citation>
    <scope>NUCLEOTIDE SEQUENCE [LARGE SCALE GENOMIC DNA]</scope>
    <source>
        <strain evidence="3">JCM 31202</strain>
    </source>
</reference>
<dbReference type="GO" id="GO:0016746">
    <property type="term" value="F:acyltransferase activity"/>
    <property type="evidence" value="ECO:0007669"/>
    <property type="project" value="UniProtKB-KW"/>
</dbReference>
<feature type="domain" description="N-acetyltransferase" evidence="1">
    <location>
        <begin position="18"/>
        <end position="174"/>
    </location>
</feature>
<dbReference type="EC" id="2.3.-.-" evidence="2"/>
<name>A0ABW3EH86_9ACTN</name>
<dbReference type="SUPFAM" id="SSF55729">
    <property type="entry name" value="Acyl-CoA N-acyltransferases (Nat)"/>
    <property type="match status" value="1"/>
</dbReference>
<dbReference type="EMBL" id="JBHTJA010000001">
    <property type="protein sequence ID" value="MFD0899035.1"/>
    <property type="molecule type" value="Genomic_DNA"/>
</dbReference>
<dbReference type="InterPro" id="IPR000182">
    <property type="entry name" value="GNAT_dom"/>
</dbReference>
<dbReference type="Proteomes" id="UP001596972">
    <property type="component" value="Unassembled WGS sequence"/>
</dbReference>
<organism evidence="2 3">
    <name type="scientific">Actinomadura sediminis</name>
    <dbReference type="NCBI Taxonomy" id="1038904"/>
    <lineage>
        <taxon>Bacteria</taxon>
        <taxon>Bacillati</taxon>
        <taxon>Actinomycetota</taxon>
        <taxon>Actinomycetes</taxon>
        <taxon>Streptosporangiales</taxon>
        <taxon>Thermomonosporaceae</taxon>
        <taxon>Actinomadura</taxon>
    </lineage>
</organism>
<gene>
    <name evidence="2" type="ORF">ACFQ11_01330</name>
</gene>
<dbReference type="InterPro" id="IPR016181">
    <property type="entry name" value="Acyl_CoA_acyltransferase"/>
</dbReference>
<dbReference type="Gene3D" id="3.40.630.30">
    <property type="match status" value="1"/>
</dbReference>
<comment type="caution">
    <text evidence="2">The sequence shown here is derived from an EMBL/GenBank/DDBJ whole genome shotgun (WGS) entry which is preliminary data.</text>
</comment>
<evidence type="ECO:0000259" key="1">
    <source>
        <dbReference type="PROSITE" id="PS51186"/>
    </source>
</evidence>
<keyword evidence="2" id="KW-0808">Transferase</keyword>
<evidence type="ECO:0000313" key="2">
    <source>
        <dbReference type="EMBL" id="MFD0899035.1"/>
    </source>
</evidence>
<evidence type="ECO:0000313" key="3">
    <source>
        <dbReference type="Proteomes" id="UP001596972"/>
    </source>
</evidence>
<accession>A0ABW3EH86</accession>
<keyword evidence="3" id="KW-1185">Reference proteome</keyword>
<dbReference type="CDD" id="cd04301">
    <property type="entry name" value="NAT_SF"/>
    <property type="match status" value="1"/>
</dbReference>
<sequence>MTQLAVRNVAHPGPLDGLRIRPYGTADGALLRAMSARLSAAGLYKRFFTGTPRIPDHYVTIMNGLDHWDRDALVALLDGEMVGIAEYARDTDRPGLADVSVLVGDPWRRRGVATALVRFLAQLAGRRGVRAFGADVLPDNREALLALHSVWPDARPAYRDGLARFELPLPGRPG</sequence>
<dbReference type="RefSeq" id="WP_378295830.1">
    <property type="nucleotide sequence ID" value="NZ_JBHTJA010000001.1"/>
</dbReference>
<proteinExistence type="predicted"/>
<keyword evidence="2" id="KW-0012">Acyltransferase</keyword>
<protein>
    <submittedName>
        <fullName evidence="2">GNAT family N-acetyltransferase</fullName>
        <ecNumber evidence="2">2.3.-.-</ecNumber>
    </submittedName>
</protein>